<dbReference type="Proteomes" id="UP000182259">
    <property type="component" value="Chromosome II"/>
</dbReference>
<evidence type="ECO:0000256" key="1">
    <source>
        <dbReference type="SAM" id="Phobius"/>
    </source>
</evidence>
<reference evidence="3" key="1">
    <citation type="submission" date="2016-10" db="EMBL/GenBank/DDBJ databases">
        <authorList>
            <person name="Geijer C."/>
            <person name="Jareborg N."/>
            <person name="Dainat J."/>
        </authorList>
    </citation>
    <scope>NUCLEOTIDE SEQUENCE [LARGE SCALE GENOMIC DNA]</scope>
    <source>
        <strain evidence="3">PYCC 4715</strain>
    </source>
</reference>
<dbReference type="AlphaFoldDB" id="A0A1L0BJ20"/>
<gene>
    <name evidence="2" type="ORF">SAMEA4029009_CIC11G00000002195</name>
</gene>
<proteinExistence type="predicted"/>
<feature type="transmembrane region" description="Helical" evidence="1">
    <location>
        <begin position="56"/>
        <end position="78"/>
    </location>
</feature>
<feature type="transmembrane region" description="Helical" evidence="1">
    <location>
        <begin position="140"/>
        <end position="159"/>
    </location>
</feature>
<keyword evidence="1" id="KW-1133">Transmembrane helix</keyword>
<dbReference type="PANTHER" id="PTHR12459:SF15">
    <property type="entry name" value="TRANSMEMBRANE PROTEIN 135"/>
    <property type="match status" value="1"/>
</dbReference>
<evidence type="ECO:0000313" key="3">
    <source>
        <dbReference type="Proteomes" id="UP000182259"/>
    </source>
</evidence>
<dbReference type="InterPro" id="IPR026749">
    <property type="entry name" value="Tmem135"/>
</dbReference>
<feature type="transmembrane region" description="Helical" evidence="1">
    <location>
        <begin position="106"/>
        <end position="128"/>
    </location>
</feature>
<keyword evidence="1" id="KW-0812">Transmembrane</keyword>
<sequence>MGKKVFAQPLAPLTRLAGPVVKPVLRPIFRAVLKSPQSRVLFKTYLKYFNTRVVSLSLRAFIFAYIYIVLPKIISTIFRLSRSKKYHEIIPRIWKLIRAAFRGEKFPALAGQLLLRINIMEPIFFYFLKRSGLLSTRANLAVSTFLASFIASLTTFPRFQKHVVSYGRHNSLDLTLLIATRAVDTTLSSALLGLGGGSYASLGDGALFIASSTLIMYSWFFHPERLPPAYRNWITQAANMDDDIVSLLKQIKEKKVKYGEPGPGDEMMERYCARYGRDPREGSLVTNVPLSCEAVHAFKTKNCELHALWRFVRGFQFAFKLYGGINLFMLMFPRRNTTFASRLLRSLKSSIRSSCFLGSFIFLNWYGVCLARTRLLPKLFPNVPPERWDDTICVASGCFLSGFSCFVDTPQRRKELALFVAPRGVGTLVSAEPTPRNLRIESVVFAISMAILVAYSRRDARKVRGIFGKGLDQVFSISSYV</sequence>
<protein>
    <submittedName>
        <fullName evidence="2">CIC11C00000002195</fullName>
    </submittedName>
</protein>
<feature type="transmembrane region" description="Helical" evidence="1">
    <location>
        <begin position="199"/>
        <end position="220"/>
    </location>
</feature>
<name>A0A1L0BJ20_9ASCO</name>
<dbReference type="EMBL" id="LT635765">
    <property type="protein sequence ID" value="SGZ51495.1"/>
    <property type="molecule type" value="Genomic_DNA"/>
</dbReference>
<dbReference type="PANTHER" id="PTHR12459">
    <property type="entry name" value="TRANSMEMBRANE PROTEIN 135-RELATED"/>
    <property type="match status" value="1"/>
</dbReference>
<organism evidence="2 3">
    <name type="scientific">Sungouiella intermedia</name>
    <dbReference type="NCBI Taxonomy" id="45354"/>
    <lineage>
        <taxon>Eukaryota</taxon>
        <taxon>Fungi</taxon>
        <taxon>Dikarya</taxon>
        <taxon>Ascomycota</taxon>
        <taxon>Saccharomycotina</taxon>
        <taxon>Pichiomycetes</taxon>
        <taxon>Metschnikowiaceae</taxon>
        <taxon>Sungouiella</taxon>
    </lineage>
</organism>
<evidence type="ECO:0000313" key="2">
    <source>
        <dbReference type="EMBL" id="SGZ51495.1"/>
    </source>
</evidence>
<keyword evidence="1" id="KW-0472">Membrane</keyword>
<accession>A0A1L0BJ20</accession>
<feature type="transmembrane region" description="Helical" evidence="1">
    <location>
        <begin position="314"/>
        <end position="333"/>
    </location>
</feature>